<dbReference type="PANTHER" id="PTHR37576:SF2">
    <property type="entry name" value="DEFECT AT LOW TEMPERATURE PROTEIN 1"/>
    <property type="match status" value="1"/>
</dbReference>
<dbReference type="OMA" id="PMDDIIN"/>
<dbReference type="KEGG" id="ffu:CLAFUR5_02546"/>
<dbReference type="InterPro" id="IPR021514">
    <property type="entry name" value="DUF3176"/>
</dbReference>
<protein>
    <submittedName>
        <fullName evidence="3">Uncharacterized protein</fullName>
    </submittedName>
</protein>
<keyword evidence="2" id="KW-0472">Membrane</keyword>
<feature type="transmembrane region" description="Helical" evidence="2">
    <location>
        <begin position="128"/>
        <end position="154"/>
    </location>
</feature>
<reference evidence="3" key="1">
    <citation type="submission" date="2021-12" db="EMBL/GenBank/DDBJ databases">
        <authorList>
            <person name="Zaccaron A."/>
            <person name="Stergiopoulos I."/>
        </authorList>
    </citation>
    <scope>NUCLEOTIDE SEQUENCE</scope>
    <source>
        <strain evidence="3">Race5_Kim</strain>
    </source>
</reference>
<feature type="transmembrane region" description="Helical" evidence="2">
    <location>
        <begin position="174"/>
        <end position="196"/>
    </location>
</feature>
<dbReference type="Pfam" id="PF11374">
    <property type="entry name" value="DUF3176"/>
    <property type="match status" value="1"/>
</dbReference>
<dbReference type="OrthoDB" id="5357734at2759"/>
<feature type="compositionally biased region" description="Low complexity" evidence="1">
    <location>
        <begin position="1"/>
        <end position="13"/>
    </location>
</feature>
<accession>A0A9Q8LAW5</accession>
<evidence type="ECO:0000256" key="2">
    <source>
        <dbReference type="SAM" id="Phobius"/>
    </source>
</evidence>
<feature type="region of interest" description="Disordered" evidence="1">
    <location>
        <begin position="1"/>
        <end position="62"/>
    </location>
</feature>
<gene>
    <name evidence="3" type="ORF">CLAFUR5_02546</name>
</gene>
<name>A0A9Q8LAW5_PASFU</name>
<evidence type="ECO:0000256" key="1">
    <source>
        <dbReference type="SAM" id="MobiDB-lite"/>
    </source>
</evidence>
<evidence type="ECO:0000313" key="3">
    <source>
        <dbReference type="EMBL" id="UJO14120.1"/>
    </source>
</evidence>
<dbReference type="AlphaFoldDB" id="A0A9Q8LAW5"/>
<dbReference type="GeneID" id="71982424"/>
<keyword evidence="4" id="KW-1185">Reference proteome</keyword>
<dbReference type="PANTHER" id="PTHR37576">
    <property type="entry name" value="DEFECT AT LOW TEMPERATURE PROTEIN 1"/>
    <property type="match status" value="1"/>
</dbReference>
<feature type="transmembrane region" description="Helical" evidence="2">
    <location>
        <begin position="74"/>
        <end position="96"/>
    </location>
</feature>
<feature type="transmembrane region" description="Helical" evidence="2">
    <location>
        <begin position="563"/>
        <end position="588"/>
    </location>
</feature>
<dbReference type="RefSeq" id="XP_047758486.1">
    <property type="nucleotide sequence ID" value="XM_047901694.1"/>
</dbReference>
<keyword evidence="2" id="KW-1133">Transmembrane helix</keyword>
<sequence>MGISSASQAQQAQIERHDYPQYQQNFSAPSAPYYTEKKEPTAEVRPVSQYNEGETEEQPEEATWNPGFLKRFPWLGLGALLLVLICLAGNCIILAVSNGRPQGDQTWKQMYHDGLAKGRWPKQIRPSVIISLLNSVAGLAFSLAIANGVAIAWWRKVLKGSTIQDLHKSWSFSSSVKAAALAGKGFNVIALAALVAKLTIIDGILMQSATITEIVDDKPNTKATIQAWANTTFPVTATSSARSGNNAQVMDFLTDEVFTWEQSPRVLPYVGFKGCDNATCLTTIAAAGFEFDCGEAIETPLNLSQVLSPGRTADGYSIPKTESIFDISFEQTTEVSTQSDGTQVSAPALLMKISYLQAKDIGDSSADPSTYEGCPGTLYNQTCTLRPAVVDYPVVLENYEGERPFQQVKLATKDSQYGPVLDFDPARKQQSGFTVKNLVTLDPEFGIGAVQRLGGLYLAFNTYLGGHSNASYDGIAGYSQYPTGKAQSYVFQNFGGQKCGVVYNNPMKPDVSKRNVQSIVAMINEVMFAISMDVSETNPDNKRVYADYPAVIYTESIHFKTRWLFMVGAIMSTVFCIICVLPTYWGYWQLGRNVSLGPFEIAHAFRSPMTAQAGNKPIDQVMDTVGHQKVQYGHIVSGDARGVLGVAEPEYVAGMPRSAKQDFREKILRRGATQ</sequence>
<keyword evidence="2" id="KW-0812">Transmembrane</keyword>
<organism evidence="3 4">
    <name type="scientific">Passalora fulva</name>
    <name type="common">Tomato leaf mold</name>
    <name type="synonym">Cladosporium fulvum</name>
    <dbReference type="NCBI Taxonomy" id="5499"/>
    <lineage>
        <taxon>Eukaryota</taxon>
        <taxon>Fungi</taxon>
        <taxon>Dikarya</taxon>
        <taxon>Ascomycota</taxon>
        <taxon>Pezizomycotina</taxon>
        <taxon>Dothideomycetes</taxon>
        <taxon>Dothideomycetidae</taxon>
        <taxon>Mycosphaerellales</taxon>
        <taxon>Mycosphaerellaceae</taxon>
        <taxon>Fulvia</taxon>
    </lineage>
</organism>
<proteinExistence type="predicted"/>
<evidence type="ECO:0000313" key="4">
    <source>
        <dbReference type="Proteomes" id="UP000756132"/>
    </source>
</evidence>
<dbReference type="Proteomes" id="UP000756132">
    <property type="component" value="Chromosome 2"/>
</dbReference>
<dbReference type="EMBL" id="CP090164">
    <property type="protein sequence ID" value="UJO14120.1"/>
    <property type="molecule type" value="Genomic_DNA"/>
</dbReference>
<reference evidence="3" key="2">
    <citation type="journal article" date="2022" name="Microb. Genom.">
        <title>A chromosome-scale genome assembly of the tomato pathogen Cladosporium fulvum reveals a compartmentalized genome architecture and the presence of a dispensable chromosome.</title>
        <authorList>
            <person name="Zaccaron A.Z."/>
            <person name="Chen L.H."/>
            <person name="Samaras A."/>
            <person name="Stergiopoulos I."/>
        </authorList>
    </citation>
    <scope>NUCLEOTIDE SEQUENCE</scope>
    <source>
        <strain evidence="3">Race5_Kim</strain>
    </source>
</reference>